<proteinExistence type="predicted"/>
<sequence length="111" mass="13198">MPGRSEALYTPSFDSLSYLNAMNKQAALVMTMTGEIFQPVRLYYKIRNMNMVLKKFAAMSCTNHDKANNRWTWLYDGDSMSLQFKNSYCSLRSRQTRFMPSKRQQFRDRWP</sequence>
<dbReference type="EMBL" id="JDVG02000560">
    <property type="protein sequence ID" value="KFB71320.1"/>
    <property type="molecule type" value="Genomic_DNA"/>
</dbReference>
<reference evidence="1 2" key="1">
    <citation type="submission" date="2014-02" db="EMBL/GenBank/DDBJ databases">
        <title>Expanding our view of genomic diversity in Candidatus Accumulibacter clades.</title>
        <authorList>
            <person name="Skennerton C.T."/>
            <person name="Barr J.J."/>
            <person name="Slater F.R."/>
            <person name="Bond P.L."/>
            <person name="Tyson G.W."/>
        </authorList>
    </citation>
    <scope>NUCLEOTIDE SEQUENCE [LARGE SCALE GENOMIC DNA]</scope>
    <source>
        <strain evidence="2">BA-91</strain>
    </source>
</reference>
<comment type="caution">
    <text evidence="1">The sequence shown here is derived from an EMBL/GenBank/DDBJ whole genome shotgun (WGS) entry which is preliminary data.</text>
</comment>
<organism evidence="1 2">
    <name type="scientific">Candidatus Accumulibacter phosphatis</name>
    <dbReference type="NCBI Taxonomy" id="327160"/>
    <lineage>
        <taxon>Bacteria</taxon>
        <taxon>Pseudomonadati</taxon>
        <taxon>Pseudomonadota</taxon>
        <taxon>Betaproteobacteria</taxon>
        <taxon>Candidatus Accumulibacter</taxon>
    </lineage>
</organism>
<protein>
    <submittedName>
        <fullName evidence="1">Uncharacterized protein</fullName>
    </submittedName>
</protein>
<accession>A0A080LUI4</accession>
<dbReference type="AlphaFoldDB" id="A0A080LUI4"/>
<name>A0A080LUI4_9PROT</name>
<evidence type="ECO:0000313" key="2">
    <source>
        <dbReference type="Proteomes" id="UP000020077"/>
    </source>
</evidence>
<gene>
    <name evidence="1" type="ORF">AW09_003539</name>
</gene>
<dbReference type="Proteomes" id="UP000020077">
    <property type="component" value="Unassembled WGS sequence"/>
</dbReference>
<evidence type="ECO:0000313" key="1">
    <source>
        <dbReference type="EMBL" id="KFB71320.1"/>
    </source>
</evidence>